<dbReference type="InterPro" id="IPR013780">
    <property type="entry name" value="Glyco_hydro_b"/>
</dbReference>
<name>A0ABP4XDY4_9ACTN</name>
<sequence>MSQRHRHARPRRARAGLVLLVAATMAGLVGVEWAGETTKAPAGPYDGTVTVDTSRQVNTLHGSQALGAGVDGLERGEIDRTWNETNLKAMQSAGYGSISYRLRTELGVKAWHWNPHGTFSEGDRGYWTSDDAMPTDPGVSYGYHLPRRGNTIDQANNDGYSRIADGSTRTYWKSNPYLDPHFTGEPEHRNRQWVMVAFPHAVPVDTIRIAWGDPFATRVHVQYWTGNDALFPIQQGAFWRDFPSPAARGQGQTQVVRVAAAPLRVQFVRILLGGSSRTAVPGSKDVRDRLGFAVREISVYGNGTDHVRHTPSQRQTIIYTSSTDPWHRASDIDRDYEHASFARVYASGLTRGKPMMIPVPVLYGVPEDAAALVRYLKRRGFPFHRVEMGEEPDGQLATPEDYGALYLQVGRAIRAVDPTLELGGPGYQTTIPDWVTWPDASGSNSWTGRFVAYLKRRDAMAYFDFFSFEWYPFDDVCADPATPLAQHPGMLTSILRRQERAGLPRDIPKVITEYGYSAYAGQVELELPGAMVNVESALHFLALGGETSYFYGLEPNWVFQEDEGKPCDTWGNLMLFQFYNDWKIRPLVTFHASQLVTRQWAQPGDGDHAIFAASSDLFDARRRPLVTAYATRRPDGRLAVLLLNKDPERPLTVRVVTGGRPLAVPADVYQYSGEQWDWVSLHGKRNGGYPLRNDPPAHTRVDAADSITLPPYSITVLRTEGSYGR</sequence>
<dbReference type="EMBL" id="BAAALS010000039">
    <property type="protein sequence ID" value="GAA1774490.1"/>
    <property type="molecule type" value="Genomic_DNA"/>
</dbReference>
<evidence type="ECO:0000313" key="2">
    <source>
        <dbReference type="Proteomes" id="UP001500655"/>
    </source>
</evidence>
<organism evidence="1 2">
    <name type="scientific">Luedemannella helvata</name>
    <dbReference type="NCBI Taxonomy" id="349315"/>
    <lineage>
        <taxon>Bacteria</taxon>
        <taxon>Bacillati</taxon>
        <taxon>Actinomycetota</taxon>
        <taxon>Actinomycetes</taxon>
        <taxon>Micromonosporales</taxon>
        <taxon>Micromonosporaceae</taxon>
        <taxon>Luedemannella</taxon>
    </lineage>
</organism>
<dbReference type="Gene3D" id="2.60.40.1180">
    <property type="entry name" value="Golgi alpha-mannosidase II"/>
    <property type="match status" value="1"/>
</dbReference>
<accession>A0ABP4XDY4</accession>
<keyword evidence="2" id="KW-1185">Reference proteome</keyword>
<gene>
    <name evidence="1" type="ORF">GCM10009681_52560</name>
</gene>
<evidence type="ECO:0008006" key="3">
    <source>
        <dbReference type="Google" id="ProtNLM"/>
    </source>
</evidence>
<comment type="caution">
    <text evidence="1">The sequence shown here is derived from an EMBL/GenBank/DDBJ whole genome shotgun (WGS) entry which is preliminary data.</text>
</comment>
<protein>
    <recommendedName>
        <fullName evidence="3">F5/8 type C domain-containing protein</fullName>
    </recommendedName>
</protein>
<proteinExistence type="predicted"/>
<dbReference type="RefSeq" id="WP_344087680.1">
    <property type="nucleotide sequence ID" value="NZ_BAAALS010000039.1"/>
</dbReference>
<dbReference type="SUPFAM" id="SSF49785">
    <property type="entry name" value="Galactose-binding domain-like"/>
    <property type="match status" value="1"/>
</dbReference>
<evidence type="ECO:0000313" key="1">
    <source>
        <dbReference type="EMBL" id="GAA1774490.1"/>
    </source>
</evidence>
<reference evidence="2" key="1">
    <citation type="journal article" date="2019" name="Int. J. Syst. Evol. Microbiol.">
        <title>The Global Catalogue of Microorganisms (GCM) 10K type strain sequencing project: providing services to taxonomists for standard genome sequencing and annotation.</title>
        <authorList>
            <consortium name="The Broad Institute Genomics Platform"/>
            <consortium name="The Broad Institute Genome Sequencing Center for Infectious Disease"/>
            <person name="Wu L."/>
            <person name="Ma J."/>
        </authorList>
    </citation>
    <scope>NUCLEOTIDE SEQUENCE [LARGE SCALE GENOMIC DNA]</scope>
    <source>
        <strain evidence="2">JCM 13249</strain>
    </source>
</reference>
<dbReference type="Gene3D" id="3.20.20.80">
    <property type="entry name" value="Glycosidases"/>
    <property type="match status" value="1"/>
</dbReference>
<dbReference type="InterPro" id="IPR017853">
    <property type="entry name" value="GH"/>
</dbReference>
<dbReference type="Proteomes" id="UP001500655">
    <property type="component" value="Unassembled WGS sequence"/>
</dbReference>
<dbReference type="Gene3D" id="2.60.120.260">
    <property type="entry name" value="Galactose-binding domain-like"/>
    <property type="match status" value="1"/>
</dbReference>
<dbReference type="SUPFAM" id="SSF51445">
    <property type="entry name" value="(Trans)glycosidases"/>
    <property type="match status" value="1"/>
</dbReference>
<dbReference type="InterPro" id="IPR008979">
    <property type="entry name" value="Galactose-bd-like_sf"/>
</dbReference>